<proteinExistence type="predicted"/>
<evidence type="ECO:0000313" key="3">
    <source>
        <dbReference type="Proteomes" id="UP000327236"/>
    </source>
</evidence>
<reference evidence="2 4" key="2">
    <citation type="submission" date="2024-04" db="EMBL/GenBank/DDBJ databases">
        <title>Three lactobacilli isolated from voided urine samples from females with type 2 diabetes.</title>
        <authorList>
            <person name="Kula A."/>
            <person name="Stegman N."/>
            <person name="Putonti C."/>
        </authorList>
    </citation>
    <scope>NUCLEOTIDE SEQUENCE [LARGE SCALE GENOMIC DNA]</scope>
    <source>
        <strain evidence="2 4">1855</strain>
    </source>
</reference>
<dbReference type="OrthoDB" id="9757939at2"/>
<dbReference type="EMBL" id="VYWW01000011">
    <property type="protein sequence ID" value="KAA9323150.1"/>
    <property type="molecule type" value="Genomic_DNA"/>
</dbReference>
<reference evidence="1 3" key="1">
    <citation type="submission" date="2019-09" db="EMBL/GenBank/DDBJ databases">
        <title>Draft genome sequence assemblies of isolates from the urinary tract.</title>
        <authorList>
            <person name="Mores C.R."/>
            <person name="Putonti C."/>
            <person name="Wolfe A.J."/>
        </authorList>
    </citation>
    <scope>NUCLEOTIDE SEQUENCE [LARGE SCALE GENOMIC DNA]</scope>
    <source>
        <strain evidence="1 3">UMB246</strain>
    </source>
</reference>
<evidence type="ECO:0000313" key="4">
    <source>
        <dbReference type="Proteomes" id="UP001385848"/>
    </source>
</evidence>
<protein>
    <submittedName>
        <fullName evidence="1">Uncharacterized protein</fullName>
    </submittedName>
</protein>
<dbReference type="Proteomes" id="UP000327236">
    <property type="component" value="Unassembled WGS sequence"/>
</dbReference>
<dbReference type="GeneID" id="31742211"/>
<organism evidence="1 3">
    <name type="scientific">Lactobacillus jensenii</name>
    <dbReference type="NCBI Taxonomy" id="109790"/>
    <lineage>
        <taxon>Bacteria</taxon>
        <taxon>Bacillati</taxon>
        <taxon>Bacillota</taxon>
        <taxon>Bacilli</taxon>
        <taxon>Lactobacillales</taxon>
        <taxon>Lactobacillaceae</taxon>
        <taxon>Lactobacillus</taxon>
    </lineage>
</organism>
<dbReference type="EMBL" id="JBBVUL010000027">
    <property type="protein sequence ID" value="MEL0566027.1"/>
    <property type="molecule type" value="Genomic_DNA"/>
</dbReference>
<keyword evidence="4" id="KW-1185">Reference proteome</keyword>
<accession>A0A5N1II85</accession>
<comment type="caution">
    <text evidence="1">The sequence shown here is derived from an EMBL/GenBank/DDBJ whole genome shotgun (WGS) entry which is preliminary data.</text>
</comment>
<name>A0A5N1II85_LACJE</name>
<dbReference type="RefSeq" id="WP_006585391.1">
    <property type="nucleotide sequence ID" value="NZ_CATOUV010000001.1"/>
</dbReference>
<sequence>MNLRIIFDKLRSFFSWSKARPARKVTGLITYEKLESFIGDFKQLTEKRQNALIGHWLAKEGWVFSFENLAEGRKILAGCRQRYNSDLNKYLEKVYKRNNYQVLWQQLDDLITNSESDKKYSSITDYHDALILINKYLKEDKTAGQVILPALFGMVEYALVVKLGFLHIRKYGIRDKCEEYRERIKKQVFDPNDTRKLEIYCVLTCLSHWWDTRYQQFVANKNKIGLGRHTVMHGRVNPHRFTLIEVAKIISLLHAIVNLPTFELYFQEEL</sequence>
<dbReference type="KEGG" id="lje:BUE77_00675"/>
<evidence type="ECO:0000313" key="1">
    <source>
        <dbReference type="EMBL" id="KAA9323150.1"/>
    </source>
</evidence>
<dbReference type="AlphaFoldDB" id="A0A5N1II85"/>
<evidence type="ECO:0000313" key="2">
    <source>
        <dbReference type="EMBL" id="MEL0566027.1"/>
    </source>
</evidence>
<gene>
    <name evidence="2" type="ORF">AAC431_08940</name>
    <name evidence="1" type="ORF">F6H94_03570</name>
</gene>
<dbReference type="Proteomes" id="UP001385848">
    <property type="component" value="Unassembled WGS sequence"/>
</dbReference>